<dbReference type="PANTHER" id="PTHR23150">
    <property type="entry name" value="SULFATASE MODIFYING FACTOR 1, 2"/>
    <property type="match status" value="1"/>
</dbReference>
<evidence type="ECO:0000313" key="2">
    <source>
        <dbReference type="EMBL" id="MBO1321000.1"/>
    </source>
</evidence>
<gene>
    <name evidence="2" type="ORF">J3U88_21155</name>
</gene>
<dbReference type="Gene3D" id="3.90.1580.10">
    <property type="entry name" value="paralog of FGE (formylglycine-generating enzyme)"/>
    <property type="match status" value="1"/>
</dbReference>
<dbReference type="EMBL" id="JAFREP010000021">
    <property type="protein sequence ID" value="MBO1321000.1"/>
    <property type="molecule type" value="Genomic_DNA"/>
</dbReference>
<reference evidence="2" key="1">
    <citation type="submission" date="2021-03" db="EMBL/GenBank/DDBJ databases">
        <authorList>
            <person name="Wang G."/>
        </authorList>
    </citation>
    <scope>NUCLEOTIDE SEQUENCE</scope>
    <source>
        <strain evidence="2">KCTC 12899</strain>
    </source>
</reference>
<feature type="domain" description="Sulfatase-modifying factor enzyme-like" evidence="1">
    <location>
        <begin position="44"/>
        <end position="264"/>
    </location>
</feature>
<dbReference type="InterPro" id="IPR005532">
    <property type="entry name" value="SUMF_dom"/>
</dbReference>
<dbReference type="InterPro" id="IPR042095">
    <property type="entry name" value="SUMF_sf"/>
</dbReference>
<sequence length="269" mass="30715">MVTRVRRIAPPDDFPYPSTVAYGRDAYGIWQTVAVKDVAQTFRWCPPGRFTMGSLETEHLRGEDEVQREITLSRGFWLADTACPQVLWSAVMGTNPSEFREDQFPVAFVSYDDVAEFFVRWEVLCPDFPLRLPTEAEWEYACRAGTTTPFSFGETITTEQVNFNGNFRYLPDEPDQEYPGETVAVKALPCNPWGLYQMHGNVDEWCLDWYGSYDDQELIDPSGPPEGVKRVVRGGGFFNPARYCRSAYRYVYAPVRAWQDQGFRPAGGS</sequence>
<comment type="caution">
    <text evidence="2">The sequence shown here is derived from an EMBL/GenBank/DDBJ whole genome shotgun (WGS) entry which is preliminary data.</text>
</comment>
<organism evidence="2 3">
    <name type="scientific">Acanthopleuribacter pedis</name>
    <dbReference type="NCBI Taxonomy" id="442870"/>
    <lineage>
        <taxon>Bacteria</taxon>
        <taxon>Pseudomonadati</taxon>
        <taxon>Acidobacteriota</taxon>
        <taxon>Holophagae</taxon>
        <taxon>Acanthopleuribacterales</taxon>
        <taxon>Acanthopleuribacteraceae</taxon>
        <taxon>Acanthopleuribacter</taxon>
    </lineage>
</organism>
<keyword evidence="3" id="KW-1185">Reference proteome</keyword>
<name>A0A8J7QC21_9BACT</name>
<dbReference type="PANTHER" id="PTHR23150:SF19">
    <property type="entry name" value="FORMYLGLYCINE-GENERATING ENZYME"/>
    <property type="match status" value="1"/>
</dbReference>
<accession>A0A8J7QC21</accession>
<dbReference type="GO" id="GO:0120147">
    <property type="term" value="F:formylglycine-generating oxidase activity"/>
    <property type="evidence" value="ECO:0007669"/>
    <property type="project" value="TreeGrafter"/>
</dbReference>
<proteinExistence type="predicted"/>
<dbReference type="SUPFAM" id="SSF56436">
    <property type="entry name" value="C-type lectin-like"/>
    <property type="match status" value="1"/>
</dbReference>
<dbReference type="InterPro" id="IPR016187">
    <property type="entry name" value="CTDL_fold"/>
</dbReference>
<evidence type="ECO:0000259" key="1">
    <source>
        <dbReference type="Pfam" id="PF03781"/>
    </source>
</evidence>
<dbReference type="Proteomes" id="UP000664417">
    <property type="component" value="Unassembled WGS sequence"/>
</dbReference>
<dbReference type="Pfam" id="PF03781">
    <property type="entry name" value="FGE-sulfatase"/>
    <property type="match status" value="1"/>
</dbReference>
<evidence type="ECO:0000313" key="3">
    <source>
        <dbReference type="Proteomes" id="UP000664417"/>
    </source>
</evidence>
<dbReference type="AlphaFoldDB" id="A0A8J7QC21"/>
<protein>
    <submittedName>
        <fullName evidence="2">Formylglycine-generating enzyme family protein</fullName>
    </submittedName>
</protein>
<dbReference type="InterPro" id="IPR051043">
    <property type="entry name" value="Sulfatase_Mod_Factor_Kinase"/>
</dbReference>